<gene>
    <name evidence="11" type="ordered locus">Desku_2366</name>
</gene>
<evidence type="ECO:0000259" key="10">
    <source>
        <dbReference type="Pfam" id="PF00155"/>
    </source>
</evidence>
<dbReference type="KEGG" id="dku:Desku_2366"/>
<evidence type="ECO:0000256" key="8">
    <source>
        <dbReference type="ARBA" id="ARBA00029996"/>
    </source>
</evidence>
<dbReference type="InterPro" id="IPR004838">
    <property type="entry name" value="NHTrfase_class1_PyrdxlP-BS"/>
</dbReference>
<dbReference type="PANTHER" id="PTHR42885:SF1">
    <property type="entry name" value="THREONINE-PHOSPHATE DECARBOXYLASE"/>
    <property type="match status" value="1"/>
</dbReference>
<feature type="domain" description="Aminotransferase class I/classII large" evidence="10">
    <location>
        <begin position="35"/>
        <end position="367"/>
    </location>
</feature>
<evidence type="ECO:0000256" key="2">
    <source>
        <dbReference type="ARBA" id="ARBA00003444"/>
    </source>
</evidence>
<dbReference type="SUPFAM" id="SSF53383">
    <property type="entry name" value="PLP-dependent transferases"/>
    <property type="match status" value="1"/>
</dbReference>
<keyword evidence="12" id="KW-1185">Reference proteome</keyword>
<comment type="catalytic activity">
    <reaction evidence="9">
        <text>O-phospho-L-threonine + H(+) = (R)-1-aminopropan-2-yl phosphate + CO2</text>
        <dbReference type="Rhea" id="RHEA:11492"/>
        <dbReference type="ChEBI" id="CHEBI:15378"/>
        <dbReference type="ChEBI" id="CHEBI:16526"/>
        <dbReference type="ChEBI" id="CHEBI:58563"/>
        <dbReference type="ChEBI" id="CHEBI:58675"/>
        <dbReference type="EC" id="4.1.1.81"/>
    </reaction>
</comment>
<evidence type="ECO:0000313" key="12">
    <source>
        <dbReference type="Proteomes" id="UP000009229"/>
    </source>
</evidence>
<evidence type="ECO:0000256" key="1">
    <source>
        <dbReference type="ARBA" id="ARBA00001933"/>
    </source>
</evidence>
<evidence type="ECO:0000256" key="3">
    <source>
        <dbReference type="ARBA" id="ARBA00004953"/>
    </source>
</evidence>
<keyword evidence="7" id="KW-0456">Lyase</keyword>
<dbReference type="CDD" id="cd00609">
    <property type="entry name" value="AAT_like"/>
    <property type="match status" value="1"/>
</dbReference>
<sequence>MMSLDDKIEKDYQSVPPHGGNLVRAAMEYGLAPQDFLDFSANINPLGPSPSVLEALKANLWQICHYPDPDCRELKSALAEHLGVDTRCLLVGNGASELIYLLARVFSFRRVLIPAPTFSEYALAVKAAGGEVNYVFLDPSAGFPFPLEEVLRQLPEVDALFLCNPNNPTGGLVPRRELEALLEAAAAYRAMVIIDEAFMDFVADPQSHTLLFLAGRHPRLILLYSLTKILAIPGLRLGVLAARPDVVRALDRARDPWSVNALAQVAGVAGLQDREYIEATRDMVAREREFLFRELSSLPGLRPFPGAANFLLVDITNTRFTAGELVRQLGRRGILVRNCANFPGLSEGYIRVAVRRRKENLRLLEALREVL</sequence>
<keyword evidence="6" id="KW-0663">Pyridoxal phosphate</keyword>
<comment type="function">
    <text evidence="2">Decarboxylates L-threonine-O-3-phosphate to yield (R)-1-amino-2-propanol O-2-phosphate, the precursor for the linkage between the nucleotide loop and the corrin ring in cobalamin.</text>
</comment>
<evidence type="ECO:0000313" key="11">
    <source>
        <dbReference type="EMBL" id="AEG15901.1"/>
    </source>
</evidence>
<reference evidence="12" key="1">
    <citation type="submission" date="2011-05" db="EMBL/GenBank/DDBJ databases">
        <title>Complete sequence of Desulfotomaculum kuznetsovii DSM 6115.</title>
        <authorList>
            <person name="Lucas S."/>
            <person name="Han J."/>
            <person name="Lapidus A."/>
            <person name="Cheng J.-F."/>
            <person name="Goodwin L."/>
            <person name="Pitluck S."/>
            <person name="Peters L."/>
            <person name="Mikhailova N."/>
            <person name="Lu M."/>
            <person name="Saunders E."/>
            <person name="Han C."/>
            <person name="Tapia R."/>
            <person name="Land M."/>
            <person name="Hauser L."/>
            <person name="Kyrpides N."/>
            <person name="Ivanova N."/>
            <person name="Pagani I."/>
            <person name="Nazina T."/>
            <person name="Ivanova A."/>
            <person name="Parshina S."/>
            <person name="Kuever J."/>
            <person name="Muyzer G."/>
            <person name="Plugge C."/>
            <person name="Stams A."/>
            <person name="Woyke T."/>
        </authorList>
    </citation>
    <scope>NUCLEOTIDE SEQUENCE [LARGE SCALE GENOMIC DNA]</scope>
    <source>
        <strain evidence="12">DSM 6115 / VKM B-1805 / 17</strain>
    </source>
</reference>
<evidence type="ECO:0000256" key="6">
    <source>
        <dbReference type="ARBA" id="ARBA00022898"/>
    </source>
</evidence>
<dbReference type="Gene3D" id="3.90.1150.10">
    <property type="entry name" value="Aspartate Aminotransferase, domain 1"/>
    <property type="match status" value="1"/>
</dbReference>
<comment type="pathway">
    <text evidence="3">Cofactor biosynthesis; adenosylcobalamin biosynthesis.</text>
</comment>
<dbReference type="AlphaFoldDB" id="A0AAU8PCS7"/>
<evidence type="ECO:0000256" key="5">
    <source>
        <dbReference type="ARBA" id="ARBA00022573"/>
    </source>
</evidence>
<evidence type="ECO:0000256" key="7">
    <source>
        <dbReference type="ARBA" id="ARBA00023239"/>
    </source>
</evidence>
<dbReference type="InterPro" id="IPR015422">
    <property type="entry name" value="PyrdxlP-dep_Trfase_small"/>
</dbReference>
<protein>
    <recommendedName>
        <fullName evidence="4">threonine-phosphate decarboxylase</fullName>
        <ecNumber evidence="4">4.1.1.81</ecNumber>
    </recommendedName>
    <alternativeName>
        <fullName evidence="8">L-threonine-O-3-phosphate decarboxylase</fullName>
    </alternativeName>
</protein>
<keyword evidence="5" id="KW-0169">Cobalamin biosynthesis</keyword>
<dbReference type="NCBIfam" id="TIGR01140">
    <property type="entry name" value="L_thr_O3P_dcar"/>
    <property type="match status" value="1"/>
</dbReference>
<proteinExistence type="predicted"/>
<evidence type="ECO:0000256" key="9">
    <source>
        <dbReference type="ARBA" id="ARBA00048531"/>
    </source>
</evidence>
<accession>A0AAU8PCS7</accession>
<dbReference type="GO" id="GO:0030170">
    <property type="term" value="F:pyridoxal phosphate binding"/>
    <property type="evidence" value="ECO:0007669"/>
    <property type="project" value="InterPro"/>
</dbReference>
<comment type="cofactor">
    <cofactor evidence="1">
        <name>pyridoxal 5'-phosphate</name>
        <dbReference type="ChEBI" id="CHEBI:597326"/>
    </cofactor>
</comment>
<keyword evidence="11" id="KW-0808">Transferase</keyword>
<dbReference type="PROSITE" id="PS00105">
    <property type="entry name" value="AA_TRANSFER_CLASS_1"/>
    <property type="match status" value="1"/>
</dbReference>
<dbReference type="Proteomes" id="UP000009229">
    <property type="component" value="Chromosome"/>
</dbReference>
<dbReference type="Pfam" id="PF00155">
    <property type="entry name" value="Aminotran_1_2"/>
    <property type="match status" value="1"/>
</dbReference>
<evidence type="ECO:0000256" key="4">
    <source>
        <dbReference type="ARBA" id="ARBA00012285"/>
    </source>
</evidence>
<organism evidence="11 12">
    <name type="scientific">Desulfofundulus kuznetsovii (strain DSM 6115 / VKM B-1805 / 17)</name>
    <name type="common">Desulfotomaculum kuznetsovii</name>
    <dbReference type="NCBI Taxonomy" id="760568"/>
    <lineage>
        <taxon>Bacteria</taxon>
        <taxon>Bacillati</taxon>
        <taxon>Bacillota</taxon>
        <taxon>Clostridia</taxon>
        <taxon>Eubacteriales</taxon>
        <taxon>Peptococcaceae</taxon>
        <taxon>Desulfofundulus</taxon>
    </lineage>
</organism>
<dbReference type="Gene3D" id="3.40.640.10">
    <property type="entry name" value="Type I PLP-dependent aspartate aminotransferase-like (Major domain)"/>
    <property type="match status" value="1"/>
</dbReference>
<dbReference type="GO" id="GO:0009236">
    <property type="term" value="P:cobalamin biosynthetic process"/>
    <property type="evidence" value="ECO:0007669"/>
    <property type="project" value="UniProtKB-KW"/>
</dbReference>
<dbReference type="InterPro" id="IPR015424">
    <property type="entry name" value="PyrdxlP-dep_Trfase"/>
</dbReference>
<dbReference type="InterPro" id="IPR004839">
    <property type="entry name" value="Aminotransferase_I/II_large"/>
</dbReference>
<dbReference type="GO" id="GO:0008483">
    <property type="term" value="F:transaminase activity"/>
    <property type="evidence" value="ECO:0007669"/>
    <property type="project" value="UniProtKB-KW"/>
</dbReference>
<dbReference type="GO" id="GO:0048472">
    <property type="term" value="F:threonine-phosphate decarboxylase activity"/>
    <property type="evidence" value="ECO:0007669"/>
    <property type="project" value="UniProtKB-EC"/>
</dbReference>
<keyword evidence="11" id="KW-0032">Aminotransferase</keyword>
<dbReference type="PANTHER" id="PTHR42885">
    <property type="entry name" value="HISTIDINOL-PHOSPHATE AMINOTRANSFERASE-RELATED"/>
    <property type="match status" value="1"/>
</dbReference>
<dbReference type="InterPro" id="IPR015421">
    <property type="entry name" value="PyrdxlP-dep_Trfase_major"/>
</dbReference>
<dbReference type="RefSeq" id="WP_013823412.1">
    <property type="nucleotide sequence ID" value="NC_015573.1"/>
</dbReference>
<dbReference type="EC" id="4.1.1.81" evidence="4"/>
<name>A0AAU8PCS7_DESK7</name>
<dbReference type="InterPro" id="IPR005860">
    <property type="entry name" value="CobD"/>
</dbReference>
<dbReference type="EMBL" id="CP002770">
    <property type="protein sequence ID" value="AEG15901.1"/>
    <property type="molecule type" value="Genomic_DNA"/>
</dbReference>